<dbReference type="Gene3D" id="3.40.50.720">
    <property type="entry name" value="NAD(P)-binding Rossmann-like Domain"/>
    <property type="match status" value="1"/>
</dbReference>
<protein>
    <submittedName>
        <fullName evidence="3">NADP oxidoreductase</fullName>
    </submittedName>
</protein>
<dbReference type="InterPro" id="IPR036291">
    <property type="entry name" value="NAD(P)-bd_dom_sf"/>
</dbReference>
<dbReference type="InterPro" id="IPR028939">
    <property type="entry name" value="P5C_Rdtase_cat_N"/>
</dbReference>
<keyword evidence="4" id="KW-1185">Reference proteome</keyword>
<gene>
    <name evidence="3" type="ORF">CWM47_03740</name>
</gene>
<evidence type="ECO:0000259" key="2">
    <source>
        <dbReference type="Pfam" id="PF03807"/>
    </source>
</evidence>
<dbReference type="PANTHER" id="PTHR14239:SF10">
    <property type="entry name" value="REDUCTASE"/>
    <property type="match status" value="1"/>
</dbReference>
<dbReference type="KEGG" id="spir:CWM47_03740"/>
<evidence type="ECO:0000256" key="1">
    <source>
        <dbReference type="ARBA" id="ARBA00023002"/>
    </source>
</evidence>
<reference evidence="3 4" key="1">
    <citation type="submission" date="2017-11" db="EMBL/GenBank/DDBJ databases">
        <title>Taxonomic description and genome sequences of Spirosoma HA7 sp. nov., isolated from pollen microhabitat of Corylus avellana.</title>
        <authorList>
            <person name="Ambika Manirajan B."/>
            <person name="Suarez C."/>
            <person name="Ratering S."/>
            <person name="Geissler-Plaum R."/>
            <person name="Cardinale M."/>
            <person name="Sylvia S."/>
        </authorList>
    </citation>
    <scope>NUCLEOTIDE SEQUENCE [LARGE SCALE GENOMIC DNA]</scope>
    <source>
        <strain evidence="3 4">HA7</strain>
    </source>
</reference>
<accession>A0A2K8YTQ8</accession>
<dbReference type="RefSeq" id="WP_100986433.1">
    <property type="nucleotide sequence ID" value="NZ_CP025096.1"/>
</dbReference>
<evidence type="ECO:0000313" key="3">
    <source>
        <dbReference type="EMBL" id="AUD01010.1"/>
    </source>
</evidence>
<dbReference type="Pfam" id="PF03807">
    <property type="entry name" value="F420_oxidored"/>
    <property type="match status" value="1"/>
</dbReference>
<dbReference type="AlphaFoldDB" id="A0A2K8YTQ8"/>
<organism evidence="3 4">
    <name type="scientific">Spirosoma pollinicola</name>
    <dbReference type="NCBI Taxonomy" id="2057025"/>
    <lineage>
        <taxon>Bacteria</taxon>
        <taxon>Pseudomonadati</taxon>
        <taxon>Bacteroidota</taxon>
        <taxon>Cytophagia</taxon>
        <taxon>Cytophagales</taxon>
        <taxon>Cytophagaceae</taxon>
        <taxon>Spirosoma</taxon>
    </lineage>
</organism>
<dbReference type="Proteomes" id="UP000232883">
    <property type="component" value="Chromosome"/>
</dbReference>
<dbReference type="OrthoDB" id="9786864at2"/>
<evidence type="ECO:0000313" key="4">
    <source>
        <dbReference type="Proteomes" id="UP000232883"/>
    </source>
</evidence>
<proteinExistence type="predicted"/>
<dbReference type="EMBL" id="CP025096">
    <property type="protein sequence ID" value="AUD01010.1"/>
    <property type="molecule type" value="Genomic_DNA"/>
</dbReference>
<dbReference type="PANTHER" id="PTHR14239">
    <property type="entry name" value="DUDULIN-RELATED"/>
    <property type="match status" value="1"/>
</dbReference>
<feature type="domain" description="Pyrroline-5-carboxylate reductase catalytic N-terminal" evidence="2">
    <location>
        <begin position="4"/>
        <end position="93"/>
    </location>
</feature>
<dbReference type="GO" id="GO:0016491">
    <property type="term" value="F:oxidoreductase activity"/>
    <property type="evidence" value="ECO:0007669"/>
    <property type="project" value="UniProtKB-KW"/>
</dbReference>
<keyword evidence="1" id="KW-0560">Oxidoreductase</keyword>
<dbReference type="SUPFAM" id="SSF51735">
    <property type="entry name" value="NAD(P)-binding Rossmann-fold domains"/>
    <property type="match status" value="1"/>
</dbReference>
<dbReference type="InterPro" id="IPR051267">
    <property type="entry name" value="STEAP_metalloreductase"/>
</dbReference>
<sequence length="198" mass="20849">MKKTVGIIGAGNLAQTVATYLIRSGYAVTLSNTNTDKLSAIVRSLGTGATAGSVTEAAAADIVFLALPWLSVPELASRINSWDNRIVVDATNHFISPDFQVADLNGRTSTEVVSDYLPGARVVKAFNTLYFKLLEQPPQQTGGRRVLFLSGNDPEANAEVGSLIEEFGFAAVNLGSLSVGGQLQQAKGPLASLNIIKV</sequence>
<name>A0A2K8YTQ8_9BACT</name>